<evidence type="ECO:0000313" key="7">
    <source>
        <dbReference type="EMBL" id="KAH3667793.1"/>
    </source>
</evidence>
<comment type="similarity">
    <text evidence="2">Belongs to the SAM50/omp85 family.</text>
</comment>
<dbReference type="PANTHER" id="PTHR12815">
    <property type="entry name" value="SORTING AND ASSEMBLY MACHINERY SAMM50 PROTEIN FAMILY MEMBER"/>
    <property type="match status" value="1"/>
</dbReference>
<dbReference type="AlphaFoldDB" id="A0A9P8P8N4"/>
<gene>
    <name evidence="7" type="ORF">WICMUC_005193</name>
</gene>
<comment type="subcellular location">
    <subcellularLocation>
        <location evidence="1">Mitochondrion outer membrane</location>
        <topology evidence="1">Multi-pass membrane protein</topology>
    </subcellularLocation>
</comment>
<evidence type="ECO:0000256" key="3">
    <source>
        <dbReference type="ARBA" id="ARBA00022452"/>
    </source>
</evidence>
<dbReference type="Pfam" id="PF01103">
    <property type="entry name" value="Omp85"/>
    <property type="match status" value="1"/>
</dbReference>
<sequence length="481" mass="54482">MDKDEDSVVNQVQSSFKDEKNISRLQELELERNQILVNDNITYLENLFRLNSSKSVSVSNVLIEGTETFRDSFLAKQISPFINDSQNLGKLLQNVHKVNESFLKSGGIQDLSIQLEHNPINTYSNSIEVIPKIKLLPIKKFLAKTGTNVGNGEGDGYMTFQLKNIFGGCENLMFDATTGTRTRSSYLLNYSSPWFNNTSWKFDNSLFLTSRKIDWSNHEQVIKGINTKLISNYTNSINHEFSIENILRAITNVSLNSSTNVKFQAGDDFKTSLLYKFIYDTRDDKTLPSKGFNFNLTNEVSGLLANYNTSKFLKQSFETSIATNFNEKAQIINLSLRGGWLYSFNKVTHLMDRFYLGGPNDVRGFFYNGLGPRNFNDTLGGDLFLSGGLSIFQKFPYFDESTGLKFHYFLNFGNLIPLDHEESITKSLTELITRPSIGTGVGIVFKHPIARFELNFVLPVACHENDSIRKGLQYGIGLSFM</sequence>
<protein>
    <recommendedName>
        <fullName evidence="6">Bacterial surface antigen (D15) domain-containing protein</fullName>
    </recommendedName>
</protein>
<keyword evidence="4" id="KW-0812">Transmembrane</keyword>
<dbReference type="InterPro" id="IPR039910">
    <property type="entry name" value="D15-like"/>
</dbReference>
<evidence type="ECO:0000313" key="8">
    <source>
        <dbReference type="Proteomes" id="UP000769528"/>
    </source>
</evidence>
<evidence type="ECO:0000256" key="4">
    <source>
        <dbReference type="ARBA" id="ARBA00022692"/>
    </source>
</evidence>
<keyword evidence="8" id="KW-1185">Reference proteome</keyword>
<dbReference type="Gene3D" id="2.40.160.50">
    <property type="entry name" value="membrane protein fhac: a member of the omp85/tpsb transporter family"/>
    <property type="match status" value="1"/>
</dbReference>
<name>A0A9P8P8N4_9ASCO</name>
<proteinExistence type="inferred from homology"/>
<dbReference type="EMBL" id="JAEUBF010001377">
    <property type="protein sequence ID" value="KAH3667793.1"/>
    <property type="molecule type" value="Genomic_DNA"/>
</dbReference>
<dbReference type="InterPro" id="IPR000184">
    <property type="entry name" value="Bac_surfAg_D15"/>
</dbReference>
<dbReference type="PANTHER" id="PTHR12815:SF18">
    <property type="entry name" value="SORTING AND ASSEMBLY MACHINERY COMPONENT 50 HOMOLOG"/>
    <property type="match status" value="1"/>
</dbReference>
<dbReference type="GO" id="GO:0045040">
    <property type="term" value="P:protein insertion into mitochondrial outer membrane"/>
    <property type="evidence" value="ECO:0007669"/>
    <property type="project" value="TreeGrafter"/>
</dbReference>
<evidence type="ECO:0000256" key="5">
    <source>
        <dbReference type="ARBA" id="ARBA00023136"/>
    </source>
</evidence>
<keyword evidence="5" id="KW-0472">Membrane</keyword>
<accession>A0A9P8P8N4</accession>
<dbReference type="Proteomes" id="UP000769528">
    <property type="component" value="Unassembled WGS sequence"/>
</dbReference>
<keyword evidence="3" id="KW-1134">Transmembrane beta strand</keyword>
<evidence type="ECO:0000256" key="2">
    <source>
        <dbReference type="ARBA" id="ARBA00010913"/>
    </source>
</evidence>
<comment type="caution">
    <text evidence="7">The sequence shown here is derived from an EMBL/GenBank/DDBJ whole genome shotgun (WGS) entry which is preliminary data.</text>
</comment>
<feature type="domain" description="Bacterial surface antigen (D15)" evidence="6">
    <location>
        <begin position="164"/>
        <end position="480"/>
    </location>
</feature>
<dbReference type="GO" id="GO:0005741">
    <property type="term" value="C:mitochondrial outer membrane"/>
    <property type="evidence" value="ECO:0007669"/>
    <property type="project" value="UniProtKB-SubCell"/>
</dbReference>
<organism evidence="7 8">
    <name type="scientific">Wickerhamomyces mucosus</name>
    <dbReference type="NCBI Taxonomy" id="1378264"/>
    <lineage>
        <taxon>Eukaryota</taxon>
        <taxon>Fungi</taxon>
        <taxon>Dikarya</taxon>
        <taxon>Ascomycota</taxon>
        <taxon>Saccharomycotina</taxon>
        <taxon>Saccharomycetes</taxon>
        <taxon>Phaffomycetales</taxon>
        <taxon>Wickerhamomycetaceae</taxon>
        <taxon>Wickerhamomyces</taxon>
    </lineage>
</organism>
<evidence type="ECO:0000256" key="1">
    <source>
        <dbReference type="ARBA" id="ARBA00004374"/>
    </source>
</evidence>
<reference evidence="7" key="1">
    <citation type="journal article" date="2021" name="Open Biol.">
        <title>Shared evolutionary footprints suggest mitochondrial oxidative damage underlies multiple complex I losses in fungi.</title>
        <authorList>
            <person name="Schikora-Tamarit M.A."/>
            <person name="Marcet-Houben M."/>
            <person name="Nosek J."/>
            <person name="Gabaldon T."/>
        </authorList>
    </citation>
    <scope>NUCLEOTIDE SEQUENCE</scope>
    <source>
        <strain evidence="7">CBS6341</strain>
    </source>
</reference>
<evidence type="ECO:0000259" key="6">
    <source>
        <dbReference type="Pfam" id="PF01103"/>
    </source>
</evidence>
<dbReference type="OrthoDB" id="1724197at2759"/>
<reference evidence="7" key="2">
    <citation type="submission" date="2021-01" db="EMBL/GenBank/DDBJ databases">
        <authorList>
            <person name="Schikora-Tamarit M.A."/>
        </authorList>
    </citation>
    <scope>NUCLEOTIDE SEQUENCE</scope>
    <source>
        <strain evidence="7">CBS6341</strain>
    </source>
</reference>